<comment type="catalytic activity">
    <reaction evidence="1">
        <text>[E2 ubiquitin-conjugating enzyme]-S-ubiquitinyl-L-cysteine + [acceptor protein]-L-lysine = [E2 ubiquitin-conjugating enzyme]-L-cysteine + [acceptor protein]-N(6)-ubiquitinyl-L-lysine.</text>
        <dbReference type="EC" id="2.3.2.31"/>
    </reaction>
</comment>
<dbReference type="InterPro" id="IPR002867">
    <property type="entry name" value="IBR_dom"/>
</dbReference>
<keyword evidence="15" id="KW-1185">Reference proteome</keyword>
<evidence type="ECO:0000256" key="7">
    <source>
        <dbReference type="ARBA" id="ARBA00022771"/>
    </source>
</evidence>
<keyword evidence="9" id="KW-0862">Zinc</keyword>
<evidence type="ECO:0000256" key="1">
    <source>
        <dbReference type="ARBA" id="ARBA00001798"/>
    </source>
</evidence>
<evidence type="ECO:0000256" key="4">
    <source>
        <dbReference type="ARBA" id="ARBA00022679"/>
    </source>
</evidence>
<dbReference type="EnsemblMetazoa" id="G29420.1">
    <property type="protein sequence ID" value="G29420.1:cds"/>
    <property type="gene ID" value="G29420"/>
</dbReference>
<dbReference type="GO" id="GO:0016567">
    <property type="term" value="P:protein ubiquitination"/>
    <property type="evidence" value="ECO:0007669"/>
    <property type="project" value="InterPro"/>
</dbReference>
<dbReference type="InterPro" id="IPR044066">
    <property type="entry name" value="TRIAD_supradom"/>
</dbReference>
<sequence length="1056" mass="122423">MVYKRSYRGQRTGSTIRKLHTYLQSTNEGFVDYTLKDHFFQHEPEKLQRIFDRKDQFFSDGRKMPSLLLYKEVDPELNDVRLNLEHRRGNGVEYSLNKYKRWTLPSVVQENIESLSEEDFRVVLHERRSVIEKKCRSSFNIFIGQCNWNDCVKYVDSKTPVSCARPGRSAASYFCDLRRKCMEGGNTGKKPLSRKRIRHNMHSRGVQRKSELQSKRPKVDNRSYYNRYMLLDGADNNDMAEFQYEICVPGKKTSRFKSNRDLRENRLYDRVMRSFRIKRKRKSLFKLKGMVNGRRQNWHTDKRYLRKGYEDESTQGTSVGSCCSLNRKLSVEFETRQKNLLVCTCSWAGCVYCGVQNEEEEEERMEKRATMSVDILDCLKKARYNKRSVKTKEKKRKLTEKDGEFNKKSHIVYLNDPSVEKTTTIIKEEEDSDNSNSAPISESTAEDVQMPNFVKCFLRRSEIEDILRQTPGIRSTSSYPMVYLFPLNKSVKYDENENVSNLEWGHNTMNGDVPALEIQETFGSTFSPPEQDIAEYRLRIVGNQQVYNTEKANDKLAQLLTPQEEYLMIQSASAVFQSAQDAVHQHSTDKSILTKDPHKLCQMKSAFDWLPRLTYNVTTIQLASLKNVTSTSFFREVQIEYPTQNMSGIKHEDECGVCFSSLGDSGKDSTEGVVILPCRHSFCRACLLQYLVQNIRTGARRISCMQYKCSSVIDPVTVRSLVPDRLFSQWVYRQQEQAVMSTGNWKWCPSSTCDHILSVVSNKFGAKIPRAHLRIMEVGCVCGTEFCLDCNEAPHWPASCQQIKAYTNALDIQNDLSKEKDYMRSFKVNVKPCPLCKEKVDKNGGCNAMMCRCGHHFCWLCLKPNPYSQHSCKAVPLQEIDIVSVKVLKFHVKFLELAYSYRVQCYPLIKWKEALSRNPQVSARTFEKKMFGVKQDKWMSIVSLKSSQLKHLSFVVETLNLLEKVCISISSTSRKSHAGREFRSLTNTVDFIISRLLELLQVPPNTQTDNQMNRLQNILSKKIKMMVLLSVYLQRIHSKKDTTKTPPTVRYQTVYN</sequence>
<name>A0A8W8LSG5_MAGGI</name>
<evidence type="ECO:0000259" key="12">
    <source>
        <dbReference type="PROSITE" id="PS50089"/>
    </source>
</evidence>
<dbReference type="PROSITE" id="PS50089">
    <property type="entry name" value="ZF_RING_2"/>
    <property type="match status" value="1"/>
</dbReference>
<feature type="domain" description="RING-type" evidence="12">
    <location>
        <begin position="655"/>
        <end position="704"/>
    </location>
</feature>
<dbReference type="GO" id="GO:0008270">
    <property type="term" value="F:zinc ion binding"/>
    <property type="evidence" value="ECO:0007669"/>
    <property type="project" value="UniProtKB-KW"/>
</dbReference>
<keyword evidence="5" id="KW-0479">Metal-binding</keyword>
<keyword evidence="8" id="KW-0833">Ubl conjugation pathway</keyword>
<dbReference type="InterPro" id="IPR031127">
    <property type="entry name" value="E3_UB_ligase_RBR"/>
</dbReference>
<evidence type="ECO:0000256" key="3">
    <source>
        <dbReference type="ARBA" id="ARBA00012251"/>
    </source>
</evidence>
<feature type="compositionally biased region" description="Polar residues" evidence="11">
    <location>
        <begin position="434"/>
        <end position="443"/>
    </location>
</feature>
<dbReference type="SMART" id="SM00647">
    <property type="entry name" value="IBR"/>
    <property type="match status" value="2"/>
</dbReference>
<organism evidence="14 15">
    <name type="scientific">Magallana gigas</name>
    <name type="common">Pacific oyster</name>
    <name type="synonym">Crassostrea gigas</name>
    <dbReference type="NCBI Taxonomy" id="29159"/>
    <lineage>
        <taxon>Eukaryota</taxon>
        <taxon>Metazoa</taxon>
        <taxon>Spiralia</taxon>
        <taxon>Lophotrochozoa</taxon>
        <taxon>Mollusca</taxon>
        <taxon>Bivalvia</taxon>
        <taxon>Autobranchia</taxon>
        <taxon>Pteriomorphia</taxon>
        <taxon>Ostreida</taxon>
        <taxon>Ostreoidea</taxon>
        <taxon>Ostreidae</taxon>
        <taxon>Magallana</taxon>
    </lineage>
</organism>
<accession>A0A8W8LSG5</accession>
<evidence type="ECO:0000259" key="13">
    <source>
        <dbReference type="PROSITE" id="PS51873"/>
    </source>
</evidence>
<dbReference type="OMA" id="NGGCNAM"/>
<evidence type="ECO:0000256" key="8">
    <source>
        <dbReference type="ARBA" id="ARBA00022786"/>
    </source>
</evidence>
<feature type="region of interest" description="Disordered" evidence="11">
    <location>
        <begin position="426"/>
        <end position="445"/>
    </location>
</feature>
<dbReference type="AlphaFoldDB" id="A0A8W8LSG5"/>
<evidence type="ECO:0000256" key="2">
    <source>
        <dbReference type="ARBA" id="ARBA00004906"/>
    </source>
</evidence>
<protein>
    <recommendedName>
        <fullName evidence="3">RBR-type E3 ubiquitin transferase</fullName>
        <ecNumber evidence="3">2.3.2.31</ecNumber>
    </recommendedName>
</protein>
<dbReference type="Gene3D" id="3.30.40.10">
    <property type="entry name" value="Zinc/RING finger domain, C3HC4 (zinc finger)"/>
    <property type="match status" value="1"/>
</dbReference>
<dbReference type="Pfam" id="PF22605">
    <property type="entry name" value="IBR_2"/>
    <property type="match status" value="1"/>
</dbReference>
<dbReference type="Pfam" id="PF01485">
    <property type="entry name" value="IBR"/>
    <property type="match status" value="1"/>
</dbReference>
<evidence type="ECO:0000313" key="14">
    <source>
        <dbReference type="EnsemblMetazoa" id="G29420.1:cds"/>
    </source>
</evidence>
<dbReference type="PROSITE" id="PS00518">
    <property type="entry name" value="ZF_RING_1"/>
    <property type="match status" value="2"/>
</dbReference>
<evidence type="ECO:0000256" key="11">
    <source>
        <dbReference type="SAM" id="MobiDB-lite"/>
    </source>
</evidence>
<dbReference type="Pfam" id="PF00097">
    <property type="entry name" value="zf-C3HC4"/>
    <property type="match status" value="1"/>
</dbReference>
<keyword evidence="7 10" id="KW-0863">Zinc-finger</keyword>
<dbReference type="Proteomes" id="UP000005408">
    <property type="component" value="Unassembled WGS sequence"/>
</dbReference>
<feature type="domain" description="RING-type" evidence="13">
    <location>
        <begin position="651"/>
        <end position="881"/>
    </location>
</feature>
<reference evidence="14" key="1">
    <citation type="submission" date="2022-08" db="UniProtKB">
        <authorList>
            <consortium name="EnsemblMetazoa"/>
        </authorList>
    </citation>
    <scope>IDENTIFICATION</scope>
    <source>
        <strain evidence="14">05x7-T-G4-1.051#20</strain>
    </source>
</reference>
<dbReference type="SUPFAM" id="SSF57850">
    <property type="entry name" value="RING/U-box"/>
    <property type="match status" value="3"/>
</dbReference>
<proteinExistence type="predicted"/>
<dbReference type="InterPro" id="IPR001841">
    <property type="entry name" value="Znf_RING"/>
</dbReference>
<dbReference type="PANTHER" id="PTHR11685">
    <property type="entry name" value="RBR FAMILY RING FINGER AND IBR DOMAIN-CONTAINING"/>
    <property type="match status" value="1"/>
</dbReference>
<dbReference type="InterPro" id="IPR017907">
    <property type="entry name" value="Znf_RING_CS"/>
</dbReference>
<dbReference type="SMART" id="SM00184">
    <property type="entry name" value="RING"/>
    <property type="match status" value="2"/>
</dbReference>
<evidence type="ECO:0000313" key="15">
    <source>
        <dbReference type="Proteomes" id="UP000005408"/>
    </source>
</evidence>
<comment type="pathway">
    <text evidence="2">Protein modification; protein ubiquitination.</text>
</comment>
<dbReference type="InterPro" id="IPR013083">
    <property type="entry name" value="Znf_RING/FYVE/PHD"/>
</dbReference>
<dbReference type="GO" id="GO:0061630">
    <property type="term" value="F:ubiquitin protein ligase activity"/>
    <property type="evidence" value="ECO:0007669"/>
    <property type="project" value="UniProtKB-EC"/>
</dbReference>
<dbReference type="OrthoDB" id="6152076at2759"/>
<keyword evidence="6" id="KW-0677">Repeat</keyword>
<keyword evidence="4" id="KW-0808">Transferase</keyword>
<dbReference type="InterPro" id="IPR054694">
    <property type="entry name" value="Parkin-like_IBR"/>
</dbReference>
<evidence type="ECO:0000256" key="5">
    <source>
        <dbReference type="ARBA" id="ARBA00022723"/>
    </source>
</evidence>
<evidence type="ECO:0000256" key="6">
    <source>
        <dbReference type="ARBA" id="ARBA00022737"/>
    </source>
</evidence>
<evidence type="ECO:0000256" key="9">
    <source>
        <dbReference type="ARBA" id="ARBA00022833"/>
    </source>
</evidence>
<dbReference type="EC" id="2.3.2.31" evidence="3"/>
<evidence type="ECO:0000256" key="10">
    <source>
        <dbReference type="PROSITE-ProRule" id="PRU00175"/>
    </source>
</evidence>
<dbReference type="PROSITE" id="PS51873">
    <property type="entry name" value="TRIAD"/>
    <property type="match status" value="1"/>
</dbReference>
<dbReference type="Gene3D" id="1.20.120.1750">
    <property type="match status" value="1"/>
</dbReference>
<dbReference type="InterPro" id="IPR018957">
    <property type="entry name" value="Znf_C3HC4_RING-type"/>
</dbReference>